<sequence>MLGEKDNTNTIPPPPLPPAPTSDEKTNLQPVSWAGVSPVRSTPRNSKSRTCLPPILVSRPKAMEWPKAGADDIGVWPNVTTPRASLKARDEFDNECSRIIDHVFLGSDLVAKNFDVLRENGITHVLNCVGFVCPEYFKKDLVYKTLWLRDTPTEDITSILYDVFDYFEDVREQKGRIFVHCSKGVSRSTSLVIAYLMWINRLSFEEAFEQVKAARGVIDPNMGFASQLLNCQKRVHAGPMSPNTVLRMFRIAPHSSYDPLHLVPKLLTRPDSNALDSRGAFIVHVPNNIYVWIGKNCVLLMSESAILAASQVIRYEKATGPVLRVLEGEEPVEFWGAILSEKEASLGERRVVDYDLDFAIFDKAVNGGVVPPLASSNNNHEMCLPARRSSWERLKRKFTNGVMQELMDHKLTYEDDYEHDLCKSPSLIVKRLKKVY</sequence>
<feature type="domain" description="Tyrosine-protein phosphatase" evidence="4">
    <location>
        <begin position="95"/>
        <end position="237"/>
    </location>
</feature>
<dbReference type="InterPro" id="IPR016130">
    <property type="entry name" value="Tyr_Pase_AS"/>
</dbReference>
<dbReference type="PROSITE" id="PS50054">
    <property type="entry name" value="TYR_PHOSPHATASE_DUAL"/>
    <property type="match status" value="1"/>
</dbReference>
<dbReference type="SUPFAM" id="SSF55753">
    <property type="entry name" value="Actin depolymerizing proteins"/>
    <property type="match status" value="1"/>
</dbReference>
<keyword evidence="8" id="KW-1185">Reference proteome</keyword>
<dbReference type="InterPro" id="IPR000340">
    <property type="entry name" value="Dual-sp_phosphatase_cat-dom"/>
</dbReference>
<dbReference type="InterPro" id="IPR029006">
    <property type="entry name" value="ADF-H/Gelsolin-like_dom_sf"/>
</dbReference>
<evidence type="ECO:0000256" key="3">
    <source>
        <dbReference type="SAM" id="MobiDB-lite"/>
    </source>
</evidence>
<evidence type="ECO:0000313" key="8">
    <source>
        <dbReference type="Proteomes" id="UP000215914"/>
    </source>
</evidence>
<dbReference type="GO" id="GO:0004721">
    <property type="term" value="F:phosphoprotein phosphatase activity"/>
    <property type="evidence" value="ECO:0007669"/>
    <property type="project" value="UniProtKB-KW"/>
</dbReference>
<dbReference type="InterPro" id="IPR007122">
    <property type="entry name" value="Villin/Gelsolin"/>
</dbReference>
<dbReference type="OMA" id="VMCCKAR"/>
<dbReference type="EMBL" id="CM007897">
    <property type="protein sequence ID" value="OTG17104.1"/>
    <property type="molecule type" value="Genomic_DNA"/>
</dbReference>
<dbReference type="Proteomes" id="UP000215914">
    <property type="component" value="Chromosome 8"/>
</dbReference>
<evidence type="ECO:0000256" key="2">
    <source>
        <dbReference type="ARBA" id="ARBA00022912"/>
    </source>
</evidence>
<dbReference type="InterPro" id="IPR007123">
    <property type="entry name" value="Gelsolin-like_dom"/>
</dbReference>
<dbReference type="InterPro" id="IPR029021">
    <property type="entry name" value="Prot-tyrosine_phosphatase-like"/>
</dbReference>
<dbReference type="SMART" id="SM00262">
    <property type="entry name" value="GEL"/>
    <property type="match status" value="1"/>
</dbReference>
<dbReference type="PROSITE" id="PS50056">
    <property type="entry name" value="TYR_PHOSPHATASE_2"/>
    <property type="match status" value="1"/>
</dbReference>
<dbReference type="InterPro" id="IPR000387">
    <property type="entry name" value="Tyr_Pase_dom"/>
</dbReference>
<evidence type="ECO:0000259" key="4">
    <source>
        <dbReference type="PROSITE" id="PS50054"/>
    </source>
</evidence>
<gene>
    <name evidence="7" type="ORF">HannXRQ_Chr08g0208391</name>
    <name evidence="6" type="ORF">HanXRQr2_Chr08g0318341</name>
</gene>
<dbReference type="InParanoid" id="A0A251U1T6"/>
<dbReference type="Gramene" id="mRNA:HanXRQr2_Chr08g0318341">
    <property type="protein sequence ID" value="CDS:HanXRQr2_Chr08g0318341.1"/>
    <property type="gene ID" value="HanXRQr2_Chr08g0318341"/>
</dbReference>
<name>A0A251U1T6_HELAN</name>
<dbReference type="OrthoDB" id="165342at2759"/>
<dbReference type="SMART" id="SM00195">
    <property type="entry name" value="DSPc"/>
    <property type="match status" value="1"/>
</dbReference>
<dbReference type="PANTHER" id="PTHR46381:SF2">
    <property type="entry name" value="MAP KINASE PHOSPHATASE"/>
    <property type="match status" value="1"/>
</dbReference>
<dbReference type="Pfam" id="PF00782">
    <property type="entry name" value="DSPc"/>
    <property type="match status" value="1"/>
</dbReference>
<protein>
    <submittedName>
        <fullName evidence="7">Putative villin/Gelsolin</fullName>
    </submittedName>
</protein>
<reference evidence="6 8" key="1">
    <citation type="journal article" date="2017" name="Nature">
        <title>The sunflower genome provides insights into oil metabolism, flowering and Asterid evolution.</title>
        <authorList>
            <person name="Badouin H."/>
            <person name="Gouzy J."/>
            <person name="Grassa C.J."/>
            <person name="Murat F."/>
            <person name="Staton S.E."/>
            <person name="Cottret L."/>
            <person name="Lelandais-Briere C."/>
            <person name="Owens G.L."/>
            <person name="Carrere S."/>
            <person name="Mayjonade B."/>
            <person name="Legrand L."/>
            <person name="Gill N."/>
            <person name="Kane N.C."/>
            <person name="Bowers J.E."/>
            <person name="Hubner S."/>
            <person name="Bellec A."/>
            <person name="Berard A."/>
            <person name="Berges H."/>
            <person name="Blanchet N."/>
            <person name="Boniface M.C."/>
            <person name="Brunel D."/>
            <person name="Catrice O."/>
            <person name="Chaidir N."/>
            <person name="Claudel C."/>
            <person name="Donnadieu C."/>
            <person name="Faraut T."/>
            <person name="Fievet G."/>
            <person name="Helmstetter N."/>
            <person name="King M."/>
            <person name="Knapp S.J."/>
            <person name="Lai Z."/>
            <person name="Le Paslier M.C."/>
            <person name="Lippi Y."/>
            <person name="Lorenzon L."/>
            <person name="Mandel J.R."/>
            <person name="Marage G."/>
            <person name="Marchand G."/>
            <person name="Marquand E."/>
            <person name="Bret-Mestries E."/>
            <person name="Morien E."/>
            <person name="Nambeesan S."/>
            <person name="Nguyen T."/>
            <person name="Pegot-Espagnet P."/>
            <person name="Pouilly N."/>
            <person name="Raftis F."/>
            <person name="Sallet E."/>
            <person name="Schiex T."/>
            <person name="Thomas J."/>
            <person name="Vandecasteele C."/>
            <person name="Vares D."/>
            <person name="Vear F."/>
            <person name="Vautrin S."/>
            <person name="Crespi M."/>
            <person name="Mangin B."/>
            <person name="Burke J.M."/>
            <person name="Salse J."/>
            <person name="Munos S."/>
            <person name="Vincourt P."/>
            <person name="Rieseberg L.H."/>
            <person name="Langlade N.B."/>
        </authorList>
    </citation>
    <scope>NUCLEOTIDE SEQUENCE [LARGE SCALE GENOMIC DNA]</scope>
    <source>
        <strain evidence="8">cv. SF193</strain>
        <tissue evidence="6">Leaves</tissue>
    </source>
</reference>
<feature type="compositionally biased region" description="Polar residues" evidence="3">
    <location>
        <begin position="39"/>
        <end position="49"/>
    </location>
</feature>
<feature type="region of interest" description="Disordered" evidence="3">
    <location>
        <begin position="1"/>
        <end position="51"/>
    </location>
</feature>
<evidence type="ECO:0000259" key="5">
    <source>
        <dbReference type="PROSITE" id="PS50056"/>
    </source>
</evidence>
<dbReference type="EMBL" id="MNCJ02000323">
    <property type="protein sequence ID" value="KAF5793606.1"/>
    <property type="molecule type" value="Genomic_DNA"/>
</dbReference>
<dbReference type="AlphaFoldDB" id="A0A251U1T6"/>
<feature type="compositionally biased region" description="Pro residues" evidence="3">
    <location>
        <begin position="11"/>
        <end position="20"/>
    </location>
</feature>
<dbReference type="PROSITE" id="PS00383">
    <property type="entry name" value="TYR_PHOSPHATASE_1"/>
    <property type="match status" value="1"/>
</dbReference>
<dbReference type="Gene3D" id="3.90.190.10">
    <property type="entry name" value="Protein tyrosine phosphatase superfamily"/>
    <property type="match status" value="1"/>
</dbReference>
<dbReference type="Pfam" id="PF00626">
    <property type="entry name" value="Gelsolin"/>
    <property type="match status" value="1"/>
</dbReference>
<reference evidence="6" key="3">
    <citation type="submission" date="2020-06" db="EMBL/GenBank/DDBJ databases">
        <title>Helianthus annuus Genome sequencing and assembly Release 2.</title>
        <authorList>
            <person name="Gouzy J."/>
            <person name="Langlade N."/>
            <person name="Munos S."/>
        </authorList>
    </citation>
    <scope>NUCLEOTIDE SEQUENCE</scope>
    <source>
        <tissue evidence="6">Leaves</tissue>
    </source>
</reference>
<accession>A0A251U1T6</accession>
<evidence type="ECO:0000256" key="1">
    <source>
        <dbReference type="ARBA" id="ARBA00022801"/>
    </source>
</evidence>
<dbReference type="CDD" id="cd14498">
    <property type="entry name" value="DSP"/>
    <property type="match status" value="1"/>
</dbReference>
<dbReference type="PANTHER" id="PTHR46381">
    <property type="entry name" value="MKPA PROTEIN"/>
    <property type="match status" value="1"/>
</dbReference>
<dbReference type="SUPFAM" id="SSF52799">
    <property type="entry name" value="(Phosphotyrosine protein) phosphatases II"/>
    <property type="match status" value="1"/>
</dbReference>
<reference evidence="7" key="2">
    <citation type="submission" date="2017-02" db="EMBL/GenBank/DDBJ databases">
        <title>Sunflower complete genome.</title>
        <authorList>
            <person name="Langlade N."/>
            <person name="Munos S."/>
        </authorList>
    </citation>
    <scope>NUCLEOTIDE SEQUENCE [LARGE SCALE GENOMIC DNA]</scope>
    <source>
        <tissue evidence="7">Leaves</tissue>
    </source>
</reference>
<dbReference type="STRING" id="4232.A0A251U1T6"/>
<dbReference type="InterPro" id="IPR020422">
    <property type="entry name" value="TYR_PHOSPHATASE_DUAL_dom"/>
</dbReference>
<dbReference type="Gene3D" id="3.40.20.10">
    <property type="entry name" value="Severin"/>
    <property type="match status" value="1"/>
</dbReference>
<feature type="domain" description="Tyrosine specific protein phosphatases" evidence="5">
    <location>
        <begin position="164"/>
        <end position="215"/>
    </location>
</feature>
<dbReference type="GO" id="GO:0051015">
    <property type="term" value="F:actin filament binding"/>
    <property type="evidence" value="ECO:0007669"/>
    <property type="project" value="InterPro"/>
</dbReference>
<keyword evidence="2" id="KW-0904">Protein phosphatase</keyword>
<organism evidence="7 8">
    <name type="scientific">Helianthus annuus</name>
    <name type="common">Common sunflower</name>
    <dbReference type="NCBI Taxonomy" id="4232"/>
    <lineage>
        <taxon>Eukaryota</taxon>
        <taxon>Viridiplantae</taxon>
        <taxon>Streptophyta</taxon>
        <taxon>Embryophyta</taxon>
        <taxon>Tracheophyta</taxon>
        <taxon>Spermatophyta</taxon>
        <taxon>Magnoliopsida</taxon>
        <taxon>eudicotyledons</taxon>
        <taxon>Gunneridae</taxon>
        <taxon>Pentapetalae</taxon>
        <taxon>asterids</taxon>
        <taxon>campanulids</taxon>
        <taxon>Asterales</taxon>
        <taxon>Asteraceae</taxon>
        <taxon>Asteroideae</taxon>
        <taxon>Heliantheae alliance</taxon>
        <taxon>Heliantheae</taxon>
        <taxon>Helianthus</taxon>
    </lineage>
</organism>
<evidence type="ECO:0000313" key="7">
    <source>
        <dbReference type="EMBL" id="OTG17104.1"/>
    </source>
</evidence>
<evidence type="ECO:0000313" key="6">
    <source>
        <dbReference type="EMBL" id="KAF5793606.1"/>
    </source>
</evidence>
<proteinExistence type="predicted"/>
<keyword evidence="1 6" id="KW-0378">Hydrolase</keyword>